<comment type="caution">
    <text evidence="1">The sequence shown here is derived from an EMBL/GenBank/DDBJ whole genome shotgun (WGS) entry which is preliminary data.</text>
</comment>
<proteinExistence type="predicted"/>
<evidence type="ECO:0008006" key="3">
    <source>
        <dbReference type="Google" id="ProtNLM"/>
    </source>
</evidence>
<accession>A0AAW6E3B4</accession>
<sequence length="98" mass="10715">MGQKKIPLGTKGRTSILSYREYVRPAELHSLSAEENCPTEKVASLRSVKVATPPCAANAAIPCGLAVRKQHKMLFAASKFGKINTENQTVDWSHYAKS</sequence>
<dbReference type="EMBL" id="JAQMLS010000005">
    <property type="protein sequence ID" value="MDB8742184.1"/>
    <property type="molecule type" value="Genomic_DNA"/>
</dbReference>
<dbReference type="AlphaFoldDB" id="A0AAW6E3B4"/>
<reference evidence="1" key="1">
    <citation type="submission" date="2023-01" db="EMBL/GenBank/DDBJ databases">
        <title>Human gut microbiome strain richness.</title>
        <authorList>
            <person name="Chen-Liaw A."/>
        </authorList>
    </citation>
    <scope>NUCLEOTIDE SEQUENCE</scope>
    <source>
        <strain evidence="1">D59st1_B8_D59t2_181005</strain>
    </source>
</reference>
<protein>
    <recommendedName>
        <fullName evidence="3">Transposase</fullName>
    </recommendedName>
</protein>
<evidence type="ECO:0000313" key="2">
    <source>
        <dbReference type="Proteomes" id="UP001211421"/>
    </source>
</evidence>
<dbReference type="Proteomes" id="UP001211421">
    <property type="component" value="Unassembled WGS sequence"/>
</dbReference>
<evidence type="ECO:0000313" key="1">
    <source>
        <dbReference type="EMBL" id="MDB8742184.1"/>
    </source>
</evidence>
<organism evidence="1 2">
    <name type="scientific">Ruminococcus bicirculans</name>
    <name type="common">ex Wegman et al. 2014</name>
    <dbReference type="NCBI Taxonomy" id="1160721"/>
    <lineage>
        <taxon>Bacteria</taxon>
        <taxon>Bacillati</taxon>
        <taxon>Bacillota</taxon>
        <taxon>Clostridia</taxon>
        <taxon>Eubacteriales</taxon>
        <taxon>Oscillospiraceae</taxon>
        <taxon>Ruminococcus</taxon>
    </lineage>
</organism>
<gene>
    <name evidence="1" type="ORF">PNV70_08880</name>
</gene>
<name>A0AAW6E3B4_9FIRM</name>